<name>M5RF41_9BACT</name>
<reference evidence="1 2" key="1">
    <citation type="journal article" date="2013" name="Mar. Genomics">
        <title>Expression of sulfatases in Rhodopirellula baltica and the diversity of sulfatases in the genus Rhodopirellula.</title>
        <authorList>
            <person name="Wegner C.E."/>
            <person name="Richter-Heitmann T."/>
            <person name="Klindworth A."/>
            <person name="Klockow C."/>
            <person name="Richter M."/>
            <person name="Achstetter T."/>
            <person name="Glockner F.O."/>
            <person name="Harder J."/>
        </authorList>
    </citation>
    <scope>NUCLEOTIDE SEQUENCE [LARGE SCALE GENOMIC DNA]</scope>
    <source>
        <strain evidence="1 2">SM1</strain>
    </source>
</reference>
<evidence type="ECO:0000313" key="1">
    <source>
        <dbReference type="EMBL" id="EMI17980.1"/>
    </source>
</evidence>
<proteinExistence type="predicted"/>
<protein>
    <submittedName>
        <fullName evidence="1">Uncharacterized protein</fullName>
    </submittedName>
</protein>
<gene>
    <name evidence="1" type="ORF">RMSM_05092</name>
</gene>
<dbReference type="EMBL" id="ANOG01000724">
    <property type="protein sequence ID" value="EMI17980.1"/>
    <property type="molecule type" value="Genomic_DNA"/>
</dbReference>
<comment type="caution">
    <text evidence="1">The sequence shown here is derived from an EMBL/GenBank/DDBJ whole genome shotgun (WGS) entry which is preliminary data.</text>
</comment>
<organism evidence="1 2">
    <name type="scientific">Rhodopirellula maiorica SM1</name>
    <dbReference type="NCBI Taxonomy" id="1265738"/>
    <lineage>
        <taxon>Bacteria</taxon>
        <taxon>Pseudomonadati</taxon>
        <taxon>Planctomycetota</taxon>
        <taxon>Planctomycetia</taxon>
        <taxon>Pirellulales</taxon>
        <taxon>Pirellulaceae</taxon>
        <taxon>Novipirellula</taxon>
    </lineage>
</organism>
<dbReference type="Proteomes" id="UP000011991">
    <property type="component" value="Unassembled WGS sequence"/>
</dbReference>
<dbReference type="AlphaFoldDB" id="M5RF41"/>
<evidence type="ECO:0000313" key="2">
    <source>
        <dbReference type="Proteomes" id="UP000011991"/>
    </source>
</evidence>
<keyword evidence="2" id="KW-1185">Reference proteome</keyword>
<sequence length="228" mass="26218">MLPKRYQQAVKNAVNATEENVSRELTPILQSNQELIWRGSGNDRQVLVATWTTHKSYYPSPGTTFQEKYTLWVTAAPKLKEFCVDYDPGESDTTLPRRLEQLLGLPPNSGHKFVVELWVNPNDLYRPSADPEITDYEAQLKFPDVSGYVWVSECYKQWYHSTADARYTPSSGPAYPWTRLGYTYDWGNDETRVGLSEFVIRERAELTVHSVNTTENYGKSASPKREKH</sequence>
<dbReference type="PATRIC" id="fig|1265738.3.peg.5120"/>
<accession>M5RF41</accession>